<dbReference type="EMBL" id="AMCI01001496">
    <property type="protein sequence ID" value="EJX05353.1"/>
    <property type="molecule type" value="Genomic_DNA"/>
</dbReference>
<dbReference type="AlphaFoldDB" id="J9GRY7"/>
<gene>
    <name evidence="1" type="ORF">EVA_06533</name>
</gene>
<name>J9GRY7_9ZZZZ</name>
<organism evidence="1">
    <name type="scientific">gut metagenome</name>
    <dbReference type="NCBI Taxonomy" id="749906"/>
    <lineage>
        <taxon>unclassified sequences</taxon>
        <taxon>metagenomes</taxon>
        <taxon>organismal metagenomes</taxon>
    </lineage>
</organism>
<evidence type="ECO:0000313" key="1">
    <source>
        <dbReference type="EMBL" id="EJX05353.1"/>
    </source>
</evidence>
<proteinExistence type="predicted"/>
<sequence>MQCRASMSRCSRGISPVLSTWSFVTVRGASGCWTGKAMRLPTRSADRRTIRKR</sequence>
<protein>
    <submittedName>
        <fullName evidence="1">Uncharacterized protein</fullName>
    </submittedName>
</protein>
<reference evidence="1" key="1">
    <citation type="journal article" date="2012" name="PLoS ONE">
        <title>Gene sets for utilization of primary and secondary nutrition supplies in the distal gut of endangered iberian lynx.</title>
        <authorList>
            <person name="Alcaide M."/>
            <person name="Messina E."/>
            <person name="Richter M."/>
            <person name="Bargiela R."/>
            <person name="Peplies J."/>
            <person name="Huws S.A."/>
            <person name="Newbold C.J."/>
            <person name="Golyshin P.N."/>
            <person name="Simon M.A."/>
            <person name="Lopez G."/>
            <person name="Yakimov M.M."/>
            <person name="Ferrer M."/>
        </authorList>
    </citation>
    <scope>NUCLEOTIDE SEQUENCE</scope>
</reference>
<accession>J9GRY7</accession>
<comment type="caution">
    <text evidence="1">The sequence shown here is derived from an EMBL/GenBank/DDBJ whole genome shotgun (WGS) entry which is preliminary data.</text>
</comment>